<sequence>MDDMLTDETPTFGDDAILESAAPPTRIPSPALSATPNYHAINRWPGGKFNARMNPYAAIQNLEAQSETSLQDPVEERGVVRKVKDDPDWNNIGVQWKNGRRPDENGDCVSTTNQELLEINAKIQDIGDVPKDLNRWDHDHTAQAERVERLIRKLAVGFTMGADDLNETKWIKFSIPRMVSRLDTVEFMSPGLTMVFSSKEPYLHSPVDDFYAHFYVAQWAAVFHPTTGTFKRKEALRTQLSTNNNRDGVKAMVAVLRASPADIRDFGGFLCKCASLFGFWDAKLRELWGDYYRTAFDEVDHVEDNGELLTRRSLFRAYAYRGVADYMEVLAKWKEANPSEV</sequence>
<dbReference type="AlphaFoldDB" id="A0A8H6TED7"/>
<organism evidence="2 3">
    <name type="scientific">Mycena indigotica</name>
    <dbReference type="NCBI Taxonomy" id="2126181"/>
    <lineage>
        <taxon>Eukaryota</taxon>
        <taxon>Fungi</taxon>
        <taxon>Dikarya</taxon>
        <taxon>Basidiomycota</taxon>
        <taxon>Agaricomycotina</taxon>
        <taxon>Agaricomycetes</taxon>
        <taxon>Agaricomycetidae</taxon>
        <taxon>Agaricales</taxon>
        <taxon>Marasmiineae</taxon>
        <taxon>Mycenaceae</taxon>
        <taxon>Mycena</taxon>
    </lineage>
</organism>
<gene>
    <name evidence="2" type="ORF">MIND_00134500</name>
</gene>
<evidence type="ECO:0000256" key="1">
    <source>
        <dbReference type="SAM" id="MobiDB-lite"/>
    </source>
</evidence>
<dbReference type="Proteomes" id="UP000636479">
    <property type="component" value="Unassembled WGS sequence"/>
</dbReference>
<comment type="caution">
    <text evidence="2">The sequence shown here is derived from an EMBL/GenBank/DDBJ whole genome shotgun (WGS) entry which is preliminary data.</text>
</comment>
<evidence type="ECO:0000313" key="2">
    <source>
        <dbReference type="EMBL" id="KAF7316163.1"/>
    </source>
</evidence>
<protein>
    <submittedName>
        <fullName evidence="2">Uncharacterized protein</fullName>
    </submittedName>
</protein>
<name>A0A8H6TED7_9AGAR</name>
<feature type="region of interest" description="Disordered" evidence="1">
    <location>
        <begin position="1"/>
        <end position="33"/>
    </location>
</feature>
<keyword evidence="3" id="KW-1185">Reference proteome</keyword>
<dbReference type="EMBL" id="JACAZF010000001">
    <property type="protein sequence ID" value="KAF7316163.1"/>
    <property type="molecule type" value="Genomic_DNA"/>
</dbReference>
<reference evidence="2" key="1">
    <citation type="submission" date="2020-05" db="EMBL/GenBank/DDBJ databases">
        <title>Mycena genomes resolve the evolution of fungal bioluminescence.</title>
        <authorList>
            <person name="Tsai I.J."/>
        </authorList>
    </citation>
    <scope>NUCLEOTIDE SEQUENCE</scope>
    <source>
        <strain evidence="2">171206Taipei</strain>
    </source>
</reference>
<proteinExistence type="predicted"/>
<dbReference type="OrthoDB" id="3182677at2759"/>
<accession>A0A8H6TED7</accession>
<dbReference type="RefSeq" id="XP_037226186.1">
    <property type="nucleotide sequence ID" value="XM_037358276.1"/>
</dbReference>
<evidence type="ECO:0000313" key="3">
    <source>
        <dbReference type="Proteomes" id="UP000636479"/>
    </source>
</evidence>
<dbReference type="GeneID" id="59340792"/>